<keyword evidence="2" id="KW-1185">Reference proteome</keyword>
<accession>A0AAN7D3Z9</accession>
<dbReference type="PANTHER" id="PTHR38846:SF1">
    <property type="entry name" value="C3H1-TYPE DOMAIN-CONTAINING PROTEIN"/>
    <property type="match status" value="1"/>
</dbReference>
<reference evidence="1" key="2">
    <citation type="submission" date="2023-05" db="EMBL/GenBank/DDBJ databases">
        <authorList>
            <consortium name="Lawrence Berkeley National Laboratory"/>
            <person name="Steindorff A."/>
            <person name="Hensen N."/>
            <person name="Bonometti L."/>
            <person name="Westerberg I."/>
            <person name="Brannstrom I.O."/>
            <person name="Guillou S."/>
            <person name="Cros-Aarteil S."/>
            <person name="Calhoun S."/>
            <person name="Haridas S."/>
            <person name="Kuo A."/>
            <person name="Mondo S."/>
            <person name="Pangilinan J."/>
            <person name="Riley R."/>
            <person name="Labutti K."/>
            <person name="Andreopoulos B."/>
            <person name="Lipzen A."/>
            <person name="Chen C."/>
            <person name="Yanf M."/>
            <person name="Daum C."/>
            <person name="Ng V."/>
            <person name="Clum A."/>
            <person name="Ohm R."/>
            <person name="Martin F."/>
            <person name="Silar P."/>
            <person name="Natvig D."/>
            <person name="Lalanne C."/>
            <person name="Gautier V."/>
            <person name="Ament-Velasquez S.L."/>
            <person name="Kruys A."/>
            <person name="Hutchinson M.I."/>
            <person name="Powell A.J."/>
            <person name="Barry K."/>
            <person name="Miller A.N."/>
            <person name="Grigoriev I.V."/>
            <person name="Debuchy R."/>
            <person name="Gladieux P."/>
            <person name="Thoren M.H."/>
            <person name="Johannesson H."/>
        </authorList>
    </citation>
    <scope>NUCLEOTIDE SEQUENCE</scope>
    <source>
        <strain evidence="1">CBS 359.72</strain>
    </source>
</reference>
<evidence type="ECO:0000313" key="1">
    <source>
        <dbReference type="EMBL" id="KAK4251862.1"/>
    </source>
</evidence>
<dbReference type="PANTHER" id="PTHR38846">
    <property type="entry name" value="C3H1-TYPE DOMAIN-CONTAINING PROTEIN"/>
    <property type="match status" value="1"/>
</dbReference>
<gene>
    <name evidence="1" type="ORF">C7999DRAFT_27542</name>
</gene>
<organism evidence="1 2">
    <name type="scientific">Corynascus novoguineensis</name>
    <dbReference type="NCBI Taxonomy" id="1126955"/>
    <lineage>
        <taxon>Eukaryota</taxon>
        <taxon>Fungi</taxon>
        <taxon>Dikarya</taxon>
        <taxon>Ascomycota</taxon>
        <taxon>Pezizomycotina</taxon>
        <taxon>Sordariomycetes</taxon>
        <taxon>Sordariomycetidae</taxon>
        <taxon>Sordariales</taxon>
        <taxon>Chaetomiaceae</taxon>
        <taxon>Corynascus</taxon>
    </lineage>
</organism>
<dbReference type="EMBL" id="MU857603">
    <property type="protein sequence ID" value="KAK4251862.1"/>
    <property type="molecule type" value="Genomic_DNA"/>
</dbReference>
<proteinExistence type="predicted"/>
<comment type="caution">
    <text evidence="1">The sequence shown here is derived from an EMBL/GenBank/DDBJ whole genome shotgun (WGS) entry which is preliminary data.</text>
</comment>
<dbReference type="Proteomes" id="UP001303647">
    <property type="component" value="Unassembled WGS sequence"/>
</dbReference>
<dbReference type="AlphaFoldDB" id="A0AAN7D3Z9"/>
<sequence>MGRKKKSRAIVEEFNTYFGAGTLQDWQRLCRDVGINGDLPSITQCRKALRTVHINIHDLVDAVKQGRQPQRFPNVRQLIEYTISTRKFYPRHKIQEMGPVKALMRRIL</sequence>
<evidence type="ECO:0000313" key="2">
    <source>
        <dbReference type="Proteomes" id="UP001303647"/>
    </source>
</evidence>
<reference evidence="1" key="1">
    <citation type="journal article" date="2023" name="Mol. Phylogenet. Evol.">
        <title>Genome-scale phylogeny and comparative genomics of the fungal order Sordariales.</title>
        <authorList>
            <person name="Hensen N."/>
            <person name="Bonometti L."/>
            <person name="Westerberg I."/>
            <person name="Brannstrom I.O."/>
            <person name="Guillou S."/>
            <person name="Cros-Aarteil S."/>
            <person name="Calhoun S."/>
            <person name="Haridas S."/>
            <person name="Kuo A."/>
            <person name="Mondo S."/>
            <person name="Pangilinan J."/>
            <person name="Riley R."/>
            <person name="LaButti K."/>
            <person name="Andreopoulos B."/>
            <person name="Lipzen A."/>
            <person name="Chen C."/>
            <person name="Yan M."/>
            <person name="Daum C."/>
            <person name="Ng V."/>
            <person name="Clum A."/>
            <person name="Steindorff A."/>
            <person name="Ohm R.A."/>
            <person name="Martin F."/>
            <person name="Silar P."/>
            <person name="Natvig D.O."/>
            <person name="Lalanne C."/>
            <person name="Gautier V."/>
            <person name="Ament-Velasquez S.L."/>
            <person name="Kruys A."/>
            <person name="Hutchinson M.I."/>
            <person name="Powell A.J."/>
            <person name="Barry K."/>
            <person name="Miller A.N."/>
            <person name="Grigoriev I.V."/>
            <person name="Debuchy R."/>
            <person name="Gladieux P."/>
            <person name="Hiltunen Thoren M."/>
            <person name="Johannesson H."/>
        </authorList>
    </citation>
    <scope>NUCLEOTIDE SEQUENCE</scope>
    <source>
        <strain evidence="1">CBS 359.72</strain>
    </source>
</reference>
<name>A0AAN7D3Z9_9PEZI</name>
<protein>
    <submittedName>
        <fullName evidence="1">Uncharacterized protein</fullName>
    </submittedName>
</protein>